<dbReference type="Gene3D" id="6.10.250.2410">
    <property type="match status" value="1"/>
</dbReference>
<dbReference type="Proteomes" id="UP000192731">
    <property type="component" value="Unassembled WGS sequence"/>
</dbReference>
<evidence type="ECO:0000313" key="5">
    <source>
        <dbReference type="Proteomes" id="UP000192731"/>
    </source>
</evidence>
<name>A0A1W1VM96_DESTI</name>
<accession>A0A1W1VM96</accession>
<dbReference type="GO" id="GO:0051301">
    <property type="term" value="P:cell division"/>
    <property type="evidence" value="ECO:0007669"/>
    <property type="project" value="UniProtKB-KW"/>
</dbReference>
<comment type="subcellular location">
    <subcellularLocation>
        <location evidence="3">Cytoplasm</location>
    </subcellularLocation>
    <text evidence="3">Associated with two foci at the outer edges of the nucleoid region in young cells, and at four foci within both cell halves in older cells.</text>
</comment>
<comment type="similarity">
    <text evidence="3">Belongs to the ScpA family.</text>
</comment>
<dbReference type="HAMAP" id="MF_01805">
    <property type="entry name" value="ScpA"/>
    <property type="match status" value="1"/>
</dbReference>
<dbReference type="EMBL" id="FWWT01000022">
    <property type="protein sequence ID" value="SMB94350.1"/>
    <property type="molecule type" value="Genomic_DNA"/>
</dbReference>
<keyword evidence="3" id="KW-0963">Cytoplasm</keyword>
<proteinExistence type="inferred from homology"/>
<dbReference type="PANTHER" id="PTHR33969">
    <property type="entry name" value="SEGREGATION AND CONDENSATION PROTEIN A"/>
    <property type="match status" value="1"/>
</dbReference>
<dbReference type="InterPro" id="IPR003768">
    <property type="entry name" value="ScpA"/>
</dbReference>
<dbReference type="AlphaFoldDB" id="A0A1W1VM96"/>
<keyword evidence="5" id="KW-1185">Reference proteome</keyword>
<evidence type="ECO:0000256" key="2">
    <source>
        <dbReference type="ARBA" id="ARBA00044777"/>
    </source>
</evidence>
<comment type="subunit">
    <text evidence="3">Component of a cohesin-like complex composed of ScpA, ScpB and the Smc homodimer, in which ScpA and ScpB bind to the head domain of Smc. The presence of the three proteins is required for the association of the complex with DNA.</text>
</comment>
<protein>
    <recommendedName>
        <fullName evidence="2 3">Segregation and condensation protein A</fullName>
    </recommendedName>
</protein>
<dbReference type="GO" id="GO:0006260">
    <property type="term" value="P:DNA replication"/>
    <property type="evidence" value="ECO:0007669"/>
    <property type="project" value="UniProtKB-UniRule"/>
</dbReference>
<dbReference type="STRING" id="656914.SAMN00017405_0187"/>
<comment type="function">
    <text evidence="3">Participates in chromosomal partition during cell division. May act via the formation of a condensin-like complex containing Smc and ScpB that pull DNA away from mid-cell into both cell halves.</text>
</comment>
<dbReference type="OrthoDB" id="9811016at2"/>
<evidence type="ECO:0000256" key="3">
    <source>
        <dbReference type="HAMAP-Rule" id="MF_01805"/>
    </source>
</evidence>
<dbReference type="PANTHER" id="PTHR33969:SF2">
    <property type="entry name" value="SEGREGATION AND CONDENSATION PROTEIN A"/>
    <property type="match status" value="1"/>
</dbReference>
<keyword evidence="1 3" id="KW-0159">Chromosome partition</keyword>
<dbReference type="GO" id="GO:0007059">
    <property type="term" value="P:chromosome segregation"/>
    <property type="evidence" value="ECO:0007669"/>
    <property type="project" value="UniProtKB-UniRule"/>
</dbReference>
<dbReference type="Gene3D" id="1.10.10.580">
    <property type="entry name" value="Structural maintenance of chromosome 1. Chain E"/>
    <property type="match status" value="1"/>
</dbReference>
<gene>
    <name evidence="3" type="primary">scpA</name>
    <name evidence="4" type="ORF">SAMN00017405_0187</name>
</gene>
<evidence type="ECO:0000256" key="1">
    <source>
        <dbReference type="ARBA" id="ARBA00022829"/>
    </source>
</evidence>
<sequence>MNKGNHIFLEKFEGPLALLLHLIEREKIDIYDIPIAEVTKQYLKYIYDAQSLNMDIASEFLVMASKLLAIKAKMLLPKPEKPIIEEDSKEELVARLLEYKRFKELAEKLHENEMLMKKVYSREFDENDLLKHIEISNPVENIEIIDLTNAFKAILKNINEQEPIFEINREQVVLEDCMDEILDQLNISKTGITFNILFTTKKSKLQIVVTFLALLELIKLKKVKVAQNNPFSTIIVFNS</sequence>
<organism evidence="4 5">
    <name type="scientific">Desulfonispora thiosulfatigenes DSM 11270</name>
    <dbReference type="NCBI Taxonomy" id="656914"/>
    <lineage>
        <taxon>Bacteria</taxon>
        <taxon>Bacillati</taxon>
        <taxon>Bacillota</taxon>
        <taxon>Clostridia</taxon>
        <taxon>Eubacteriales</taxon>
        <taxon>Peptococcaceae</taxon>
        <taxon>Desulfonispora</taxon>
    </lineage>
</organism>
<keyword evidence="3" id="KW-0131">Cell cycle</keyword>
<dbReference type="Pfam" id="PF02616">
    <property type="entry name" value="SMC_ScpA"/>
    <property type="match status" value="1"/>
</dbReference>
<dbReference type="RefSeq" id="WP_159446324.1">
    <property type="nucleotide sequence ID" value="NZ_FWWT01000022.1"/>
</dbReference>
<keyword evidence="3" id="KW-0132">Cell division</keyword>
<reference evidence="4 5" key="1">
    <citation type="submission" date="2017-04" db="EMBL/GenBank/DDBJ databases">
        <authorList>
            <person name="Afonso C.L."/>
            <person name="Miller P.J."/>
            <person name="Scott M.A."/>
            <person name="Spackman E."/>
            <person name="Goraichik I."/>
            <person name="Dimitrov K.M."/>
            <person name="Suarez D.L."/>
            <person name="Swayne D.E."/>
        </authorList>
    </citation>
    <scope>NUCLEOTIDE SEQUENCE [LARGE SCALE GENOMIC DNA]</scope>
    <source>
        <strain evidence="4 5">DSM 11270</strain>
    </source>
</reference>
<dbReference type="InterPro" id="IPR023093">
    <property type="entry name" value="ScpA-like_C"/>
</dbReference>
<evidence type="ECO:0000313" key="4">
    <source>
        <dbReference type="EMBL" id="SMB94350.1"/>
    </source>
</evidence>
<dbReference type="GO" id="GO:0005737">
    <property type="term" value="C:cytoplasm"/>
    <property type="evidence" value="ECO:0007669"/>
    <property type="project" value="UniProtKB-SubCell"/>
</dbReference>